<evidence type="ECO:0000313" key="15">
    <source>
        <dbReference type="RefSeq" id="XP_015606745.1"/>
    </source>
</evidence>
<dbReference type="InterPro" id="IPR036236">
    <property type="entry name" value="Znf_C2H2_sf"/>
</dbReference>
<evidence type="ECO:0000313" key="14">
    <source>
        <dbReference type="Proteomes" id="UP000694920"/>
    </source>
</evidence>
<dbReference type="InterPro" id="IPR019786">
    <property type="entry name" value="Zinc_finger_PHD-type_CS"/>
</dbReference>
<evidence type="ECO:0000256" key="11">
    <source>
        <dbReference type="SAM" id="MobiDB-lite"/>
    </source>
</evidence>
<feature type="binding site" evidence="9">
    <location>
        <position position="1772"/>
    </location>
    <ligand>
        <name>Zn(2+)</name>
        <dbReference type="ChEBI" id="CHEBI:29105"/>
        <label>1</label>
    </ligand>
</feature>
<feature type="binding site" evidence="9">
    <location>
        <position position="1774"/>
    </location>
    <ligand>
        <name>Zn(2+)</name>
        <dbReference type="ChEBI" id="CHEBI:29105"/>
        <label>1</label>
    </ligand>
</feature>
<feature type="compositionally biased region" description="Basic residues" evidence="11">
    <location>
        <begin position="1551"/>
        <end position="1564"/>
    </location>
</feature>
<feature type="compositionally biased region" description="Acidic residues" evidence="11">
    <location>
        <begin position="443"/>
        <end position="461"/>
    </location>
</feature>
<dbReference type="CDD" id="cd15505">
    <property type="entry name" value="PHD_ING"/>
    <property type="match status" value="1"/>
</dbReference>
<sequence>MEDGDGESTVMDTWISSDEQQHKDMSNDDTLNHINDSNVFSDGTEENKEERLNSVGIEEATSRNTCSTSKIVFKGYKKRILAQTQENQTSPTKICLEGQLPHSNTTVKNNKEKKPEAKRGKITEYAQYLGLQPAPKYKCLKCHSSASFCSMSMLKQHQRICSPTMAPMQGVLGSSESSSRALSSNFRITRKVYLCSACGTYFENWNLFLHMRDVHKRHICLFCLGMFGQAERLSYHLSSKHSVPEMTFTSVEDFYNAFKGSCYLICCNCEKVFSETDNFYNHFCPTPQKQQQQQSSASVCSLCRQTGSHLATCSLATEKNKIVNTSLQSPSSPHSSASATMASSQLTTPSSKGISKKMMKNNRIKSSDDSVPGSCHRKTPESYTKMANAKAHSTPKSISDDAVATTANSVTSPDSGEDLDDSLRDTVAETIMEVSKYVGDSADGIETDDKDDSMSIEESPEVDSPVRLVSSASTDSVTQTIMEVSLYVNNIEGVKCKENEVALVNDSKNGNDVPVDSIEDKVANISKPEDEEADVRLNSPSPKAEAEEEKRDEDLSMPNESRTDSDSQASNSPVRSPAGRSLFSPHHEHQVTDNQEKEQSTEVTSIEENTDAKEPENATKPESSVSFNTVTTSDRSLVIKICTNRSSQFSVSTTESNVNNSESHDTSRESEENNNGEGSASEEKTSNLSEKEHDSHSSYQVNDGDSDSDTDSETLAVVDSNVKKYKNSVDAEDNIEDKSEAITEVGIETGEDTDIQKVEGDSHQNEKDTNSIIFNKTNTAVPEEKQAEPDGIVLAGEDVPSIDLNVEGLLDSIEIEELLKACISAASPTCVYCNHARQIAVNGKRLGLHMLAEHRFQPQHPAIIIHREQFISRVKKSLPELETNYFNLDSYTSSSGTYNVPQTRIYECFHCRFHSAVHKELYLHNRKMHQKTILICIMCKSTFYSYSELLCHLCPGVYCPNINIRYRCCLCPVGSLPSAFRLMVHLRKRHHVCDVCLESTGNQQRLSNHVWKHKLHHLCYRCGIAYRNKPDITKHLFWKHGTESVLCKKCLQKKWPHVYHFCIPPTAFVCEECSSIFSRAVALKVHKRLHSGDLPYSCTDCAERFISKKLLRKHENEHKEPLPEDVNVTDATSHPASSEEQKQDSEKVLPSVNAAEPMNGIMEAKENVKKVVDIYDLPPLNLSSESDSDSDEEKVEGGKDRDGVSKDNKSELLAKETPQAPIVESVSTVEPNDSIVEVERNEEEKQQEAQIMDGIWDNFKSYAASLEQQESVGKLVKEPQEDIEFLRKVVLAEHDYCLSEQEKLEKQLALGEEALSKDESTALGAEHDYTSKAPKSPTAVQNESCENETSKKKVKTPRKKKQNGSTSSSDSSSDSDSSSCSCGTNCSCSSSSSGCSSSSSSSSDSDSSASDGSPKKQSNRKERRKEKETARKNKSDSVEPEVKEPSVQVENGNASVEDNNTMSPPKIQLRESDLETDETETDEDFYDEHPQQLANKLLAEKRNQLMLLAAVAPASTESSLSAPMNNGIGDNEPTTHSPEPMTTTAEEVPQPKKKVKTKKRKKSEKGKQRNLTPTVESIKLNIPKSFYQSKTGFASSSPAMITVVRSRSSTPNVTNSPNEMNPTTFGTESQPVKINQNFGSGSETENKRSSKRKRIPKRFYGDSSDEEGEKQQPPLKWRKVMPASTFVPTPVVKSLPPPPPPPPPVPVPAPISPSPSIPVAASASESEEPAESSSDSSDSEEPDVSESPAAPPAHLPGTTNAPAPERSDNLYCYCQCPYDEVSEMIACDGEDCRIEWFHFECVGIMVPPKGKWYCPDCRKKHGILQNEDYFD</sequence>
<dbReference type="InterPro" id="IPR011011">
    <property type="entry name" value="Znf_FYVE_PHD"/>
</dbReference>
<feature type="compositionally biased region" description="Polar residues" evidence="11">
    <location>
        <begin position="405"/>
        <end position="414"/>
    </location>
</feature>
<evidence type="ECO:0000256" key="4">
    <source>
        <dbReference type="ARBA" id="ARBA00022771"/>
    </source>
</evidence>
<dbReference type="PROSITE" id="PS00028">
    <property type="entry name" value="ZINC_FINGER_C2H2_1"/>
    <property type="match status" value="4"/>
</dbReference>
<feature type="compositionally biased region" description="Low complexity" evidence="11">
    <location>
        <begin position="1364"/>
        <end position="1416"/>
    </location>
</feature>
<feature type="region of interest" description="Disordered" evidence="11">
    <location>
        <begin position="1116"/>
        <end position="1148"/>
    </location>
</feature>
<protein>
    <submittedName>
        <fullName evidence="15 16">Uncharacterized protein LOC107273258</fullName>
    </submittedName>
</protein>
<feature type="compositionally biased region" description="Polar residues" evidence="11">
    <location>
        <begin position="620"/>
        <end position="635"/>
    </location>
</feature>
<dbReference type="CTD" id="36986"/>
<dbReference type="SMART" id="SM00355">
    <property type="entry name" value="ZnF_C2H2"/>
    <property type="match status" value="10"/>
</dbReference>
<keyword evidence="3 9" id="KW-0479">Metal-binding</keyword>
<feature type="domain" description="PHD-type" evidence="12">
    <location>
        <begin position="1769"/>
        <end position="1820"/>
    </location>
</feature>
<feature type="binding site" evidence="9">
    <location>
        <position position="1787"/>
    </location>
    <ligand>
        <name>Zn(2+)</name>
        <dbReference type="ChEBI" id="CHEBI:29105"/>
        <label>2</label>
    </ligand>
</feature>
<feature type="compositionally biased region" description="Basic and acidic residues" evidence="11">
    <location>
        <begin position="610"/>
        <end position="619"/>
    </location>
</feature>
<feature type="region of interest" description="Disordered" evidence="11">
    <location>
        <begin position="1317"/>
        <end position="1487"/>
    </location>
</feature>
<feature type="compositionally biased region" description="Basic residues" evidence="11">
    <location>
        <begin position="1352"/>
        <end position="1362"/>
    </location>
</feature>
<feature type="compositionally biased region" description="Basic and acidic residues" evidence="11">
    <location>
        <begin position="1425"/>
        <end position="1444"/>
    </location>
</feature>
<dbReference type="PANTHER" id="PTHR10333">
    <property type="entry name" value="INHIBITOR OF GROWTH PROTEIN"/>
    <property type="match status" value="1"/>
</dbReference>
<dbReference type="PROSITE" id="PS50016">
    <property type="entry name" value="ZF_PHD_2"/>
    <property type="match status" value="1"/>
</dbReference>
<feature type="domain" description="C2H2-type" evidence="13">
    <location>
        <begin position="1096"/>
        <end position="1123"/>
    </location>
</feature>
<dbReference type="InterPro" id="IPR028651">
    <property type="entry name" value="ING_fam"/>
</dbReference>
<evidence type="ECO:0000256" key="1">
    <source>
        <dbReference type="ARBA" id="ARBA00004123"/>
    </source>
</evidence>
<evidence type="ECO:0000256" key="5">
    <source>
        <dbReference type="ARBA" id="ARBA00022833"/>
    </source>
</evidence>
<feature type="compositionally biased region" description="Polar residues" evidence="11">
    <location>
        <begin position="1605"/>
        <end position="1643"/>
    </location>
</feature>
<dbReference type="SUPFAM" id="SSF57903">
    <property type="entry name" value="FYVE/PHD zinc finger"/>
    <property type="match status" value="1"/>
</dbReference>
<feature type="region of interest" description="Disordered" evidence="11">
    <location>
        <begin position="1"/>
        <end position="51"/>
    </location>
</feature>
<feature type="region of interest" description="Disordered" evidence="11">
    <location>
        <begin position="325"/>
        <end position="421"/>
    </location>
</feature>
<comment type="subcellular location">
    <subcellularLocation>
        <location evidence="1">Nucleus</location>
    </subcellularLocation>
</comment>
<dbReference type="GO" id="GO:0006325">
    <property type="term" value="P:chromatin organization"/>
    <property type="evidence" value="ECO:0007669"/>
    <property type="project" value="UniProtKB-KW"/>
</dbReference>
<evidence type="ECO:0000256" key="10">
    <source>
        <dbReference type="PROSITE-ProRule" id="PRU00042"/>
    </source>
</evidence>
<evidence type="ECO:0000259" key="13">
    <source>
        <dbReference type="PROSITE" id="PS50157"/>
    </source>
</evidence>
<feature type="site" description="Histone H3K4me3 binding" evidence="8">
    <location>
        <position position="1788"/>
    </location>
</feature>
<dbReference type="SUPFAM" id="SSF57667">
    <property type="entry name" value="beta-beta-alpha zinc fingers"/>
    <property type="match status" value="1"/>
</dbReference>
<feature type="compositionally biased region" description="Polar residues" evidence="11">
    <location>
        <begin position="1532"/>
        <end position="1545"/>
    </location>
</feature>
<name>A0AAJ7W759_CEPCN</name>
<evidence type="ECO:0000256" key="7">
    <source>
        <dbReference type="ARBA" id="ARBA00023242"/>
    </source>
</evidence>
<dbReference type="RefSeq" id="XP_015606745.1">
    <property type="nucleotide sequence ID" value="XM_015751259.2"/>
</dbReference>
<evidence type="ECO:0000256" key="6">
    <source>
        <dbReference type="ARBA" id="ARBA00022853"/>
    </source>
</evidence>
<evidence type="ECO:0000256" key="8">
    <source>
        <dbReference type="PIRSR" id="PIRSR628651-50"/>
    </source>
</evidence>
<feature type="binding site" evidence="9">
    <location>
        <position position="1801"/>
    </location>
    <ligand>
        <name>Zn(2+)</name>
        <dbReference type="ChEBI" id="CHEBI:29105"/>
        <label>1</label>
    </ligand>
</feature>
<feature type="binding site" evidence="9">
    <location>
        <position position="1798"/>
    </location>
    <ligand>
        <name>Zn(2+)</name>
        <dbReference type="ChEBI" id="CHEBI:29105"/>
        <label>1</label>
    </ligand>
</feature>
<dbReference type="GO" id="GO:0008270">
    <property type="term" value="F:zinc ion binding"/>
    <property type="evidence" value="ECO:0007669"/>
    <property type="project" value="UniProtKB-KW"/>
</dbReference>
<dbReference type="InterPro" id="IPR001965">
    <property type="entry name" value="Znf_PHD"/>
</dbReference>
<dbReference type="GeneID" id="107273258"/>
<feature type="compositionally biased region" description="Polar residues" evidence="11">
    <location>
        <begin position="1515"/>
        <end position="1524"/>
    </location>
</feature>
<keyword evidence="14" id="KW-1185">Reference proteome</keyword>
<feature type="compositionally biased region" description="Acidic residues" evidence="11">
    <location>
        <begin position="1474"/>
        <end position="1486"/>
    </location>
</feature>
<dbReference type="Gene3D" id="3.30.40.10">
    <property type="entry name" value="Zinc/RING finger domain, C3HC4 (zinc finger)"/>
    <property type="match status" value="1"/>
</dbReference>
<feature type="compositionally biased region" description="Basic and acidic residues" evidence="11">
    <location>
        <begin position="585"/>
        <end position="600"/>
    </location>
</feature>
<dbReference type="Proteomes" id="UP000694920">
    <property type="component" value="Unplaced"/>
</dbReference>
<dbReference type="KEGG" id="ccin:107273258"/>
<feature type="domain" description="C2H2-type" evidence="13">
    <location>
        <begin position="1068"/>
        <end position="1095"/>
    </location>
</feature>
<keyword evidence="4 10" id="KW-0863">Zinc-finger</keyword>
<feature type="compositionally biased region" description="Basic and acidic residues" evidence="11">
    <location>
        <begin position="681"/>
        <end position="696"/>
    </location>
</feature>
<feature type="compositionally biased region" description="Polar residues" evidence="11">
    <location>
        <begin position="28"/>
        <end position="41"/>
    </location>
</feature>
<accession>A0AAJ7W759</accession>
<proteinExistence type="inferred from homology"/>
<evidence type="ECO:0000313" key="16">
    <source>
        <dbReference type="RefSeq" id="XP_024946342.1"/>
    </source>
</evidence>
<dbReference type="Gene3D" id="3.30.160.60">
    <property type="entry name" value="Classic Zinc Finger"/>
    <property type="match status" value="1"/>
</dbReference>
<feature type="region of interest" description="Disordered" evidence="11">
    <location>
        <begin position="506"/>
        <end position="712"/>
    </location>
</feature>
<feature type="compositionally biased region" description="Low complexity" evidence="11">
    <location>
        <begin position="650"/>
        <end position="661"/>
    </location>
</feature>
<feature type="compositionally biased region" description="Low complexity" evidence="11">
    <location>
        <begin position="325"/>
        <end position="348"/>
    </location>
</feature>
<dbReference type="InterPro" id="IPR019787">
    <property type="entry name" value="Znf_PHD-finger"/>
</dbReference>
<evidence type="ECO:0000256" key="3">
    <source>
        <dbReference type="ARBA" id="ARBA00022723"/>
    </source>
</evidence>
<feature type="compositionally biased region" description="Basic and acidic residues" evidence="11">
    <location>
        <begin position="1137"/>
        <end position="1147"/>
    </location>
</feature>
<feature type="region of interest" description="Disordered" evidence="11">
    <location>
        <begin position="1515"/>
        <end position="1580"/>
    </location>
</feature>
<dbReference type="RefSeq" id="XP_024946342.1">
    <property type="nucleotide sequence ID" value="XM_025090574.1"/>
</dbReference>
<dbReference type="PANTHER" id="PTHR10333:SF42">
    <property type="entry name" value="INHIBITOR OF GROWTH PROTEIN 5"/>
    <property type="match status" value="1"/>
</dbReference>
<feature type="compositionally biased region" description="Pro residues" evidence="11">
    <location>
        <begin position="1695"/>
        <end position="1716"/>
    </location>
</feature>
<feature type="binding site" evidence="9">
    <location>
        <position position="1814"/>
    </location>
    <ligand>
        <name>Zn(2+)</name>
        <dbReference type="ChEBI" id="CHEBI:29105"/>
        <label>2</label>
    </ligand>
</feature>
<dbReference type="GO" id="GO:0005634">
    <property type="term" value="C:nucleus"/>
    <property type="evidence" value="ECO:0007669"/>
    <property type="project" value="UniProtKB-SubCell"/>
</dbReference>
<feature type="compositionally biased region" description="Polar residues" evidence="11">
    <location>
        <begin position="1448"/>
        <end position="1463"/>
    </location>
</feature>
<feature type="site" description="Histone H3K4me3 binding" evidence="8">
    <location>
        <position position="1796"/>
    </location>
</feature>
<feature type="site" description="Histone H3K4me3 binding" evidence="8">
    <location>
        <position position="1784"/>
    </location>
</feature>
<evidence type="ECO:0000256" key="9">
    <source>
        <dbReference type="PIRSR" id="PIRSR628651-51"/>
    </source>
</evidence>
<feature type="region of interest" description="Disordered" evidence="11">
    <location>
        <begin position="1179"/>
        <end position="1211"/>
    </location>
</feature>
<feature type="binding site" evidence="9">
    <location>
        <position position="1817"/>
    </location>
    <ligand>
        <name>Zn(2+)</name>
        <dbReference type="ChEBI" id="CHEBI:29105"/>
        <label>2</label>
    </ligand>
</feature>
<evidence type="ECO:0000256" key="2">
    <source>
        <dbReference type="ARBA" id="ARBA00010210"/>
    </source>
</evidence>
<dbReference type="SMART" id="SM00249">
    <property type="entry name" value="PHD"/>
    <property type="match status" value="1"/>
</dbReference>
<evidence type="ECO:0000259" key="12">
    <source>
        <dbReference type="PROSITE" id="PS50016"/>
    </source>
</evidence>
<feature type="binding site" evidence="9">
    <location>
        <position position="1792"/>
    </location>
    <ligand>
        <name>Zn(2+)</name>
        <dbReference type="ChEBI" id="CHEBI:29105"/>
        <label>2</label>
    </ligand>
</feature>
<feature type="compositionally biased region" description="Basic and acidic residues" evidence="11">
    <location>
        <begin position="1317"/>
        <end position="1330"/>
    </location>
</feature>
<feature type="site" description="Histone H3K4me3 binding" evidence="8">
    <location>
        <position position="1771"/>
    </location>
</feature>
<feature type="compositionally biased region" description="Basic and acidic residues" evidence="11">
    <location>
        <begin position="1195"/>
        <end position="1211"/>
    </location>
</feature>
<keyword evidence="6" id="KW-0156">Chromatin regulator</keyword>
<reference evidence="15 16" key="1">
    <citation type="submission" date="2025-04" db="UniProtKB">
        <authorList>
            <consortium name="RefSeq"/>
        </authorList>
    </citation>
    <scope>IDENTIFICATION</scope>
</reference>
<dbReference type="InterPro" id="IPR013083">
    <property type="entry name" value="Znf_RING/FYVE/PHD"/>
</dbReference>
<gene>
    <name evidence="15 16" type="primary">LOC107273258</name>
</gene>
<feature type="compositionally biased region" description="Basic and acidic residues" evidence="11">
    <location>
        <begin position="662"/>
        <end position="671"/>
    </location>
</feature>
<dbReference type="PROSITE" id="PS50157">
    <property type="entry name" value="ZINC_FINGER_C2H2_2"/>
    <property type="match status" value="2"/>
</dbReference>
<comment type="similarity">
    <text evidence="2">Belongs to the ING family.</text>
</comment>
<feature type="compositionally biased region" description="Basic and acidic residues" evidence="11">
    <location>
        <begin position="544"/>
        <end position="554"/>
    </location>
</feature>
<organism evidence="14 16">
    <name type="scientific">Cephus cinctus</name>
    <name type="common">Wheat stem sawfly</name>
    <dbReference type="NCBI Taxonomy" id="211228"/>
    <lineage>
        <taxon>Eukaryota</taxon>
        <taxon>Metazoa</taxon>
        <taxon>Ecdysozoa</taxon>
        <taxon>Arthropoda</taxon>
        <taxon>Hexapoda</taxon>
        <taxon>Insecta</taxon>
        <taxon>Pterygota</taxon>
        <taxon>Neoptera</taxon>
        <taxon>Endopterygota</taxon>
        <taxon>Hymenoptera</taxon>
        <taxon>Cephoidea</taxon>
        <taxon>Cephidae</taxon>
        <taxon>Cephus</taxon>
    </lineage>
</organism>
<keyword evidence="5 9" id="KW-0862">Zinc</keyword>
<dbReference type="InterPro" id="IPR013087">
    <property type="entry name" value="Znf_C2H2_type"/>
</dbReference>
<feature type="region of interest" description="Disordered" evidence="11">
    <location>
        <begin position="1605"/>
        <end position="1762"/>
    </location>
</feature>
<keyword evidence="7" id="KW-0539">Nucleus</keyword>
<feature type="region of interest" description="Disordered" evidence="11">
    <location>
        <begin position="441"/>
        <end position="465"/>
    </location>
</feature>
<feature type="compositionally biased region" description="Basic residues" evidence="11">
    <location>
        <begin position="354"/>
        <end position="363"/>
    </location>
</feature>
<dbReference type="PROSITE" id="PS01359">
    <property type="entry name" value="ZF_PHD_1"/>
    <property type="match status" value="1"/>
</dbReference>